<dbReference type="AlphaFoldDB" id="A0A2K3DWB0"/>
<evidence type="ECO:0000256" key="3">
    <source>
        <dbReference type="ARBA" id="ARBA00022989"/>
    </source>
</evidence>
<comment type="subcellular location">
    <subcellularLocation>
        <location evidence="1">Endomembrane system</location>
        <topology evidence="1">Multi-pass membrane protein</topology>
    </subcellularLocation>
</comment>
<dbReference type="OMA" id="CYRYACK"/>
<evidence type="ECO:0000313" key="6">
    <source>
        <dbReference type="EMBL" id="PNW84820.1"/>
    </source>
</evidence>
<feature type="transmembrane region" description="Helical" evidence="5">
    <location>
        <begin position="12"/>
        <end position="31"/>
    </location>
</feature>
<dbReference type="PANTHER" id="PTHR12242">
    <property type="entry name" value="OS02G0130600 PROTEIN-RELATED"/>
    <property type="match status" value="1"/>
</dbReference>
<gene>
    <name evidence="6" type="ORF">CHLRE_03g159700v5</name>
</gene>
<feature type="transmembrane region" description="Helical" evidence="5">
    <location>
        <begin position="59"/>
        <end position="78"/>
    </location>
</feature>
<dbReference type="InterPro" id="IPR006838">
    <property type="entry name" value="ADTRP_AIG1"/>
</dbReference>
<keyword evidence="4 5" id="KW-0472">Membrane</keyword>
<dbReference type="GO" id="GO:0012505">
    <property type="term" value="C:endomembrane system"/>
    <property type="evidence" value="ECO:0007669"/>
    <property type="project" value="UniProtKB-SubCell"/>
</dbReference>
<evidence type="ECO:0000256" key="2">
    <source>
        <dbReference type="ARBA" id="ARBA00022692"/>
    </source>
</evidence>
<dbReference type="FunCoup" id="A0A2K3DWB0">
    <property type="interactions" value="6"/>
</dbReference>
<protein>
    <submittedName>
        <fullName evidence="6">Uncharacterized protein</fullName>
    </submittedName>
</protein>
<evidence type="ECO:0000256" key="4">
    <source>
        <dbReference type="ARBA" id="ARBA00023136"/>
    </source>
</evidence>
<dbReference type="GeneID" id="5723003"/>
<keyword evidence="7" id="KW-1185">Reference proteome</keyword>
<dbReference type="Pfam" id="PF04750">
    <property type="entry name" value="Far-17a_AIG1"/>
    <property type="match status" value="1"/>
</dbReference>
<feature type="transmembrane region" description="Helical" evidence="5">
    <location>
        <begin position="295"/>
        <end position="315"/>
    </location>
</feature>
<dbReference type="RefSeq" id="XP_042925808.1">
    <property type="nucleotide sequence ID" value="XM_043060679.1"/>
</dbReference>
<dbReference type="EMBL" id="CM008964">
    <property type="protein sequence ID" value="PNW84820.1"/>
    <property type="molecule type" value="Genomic_DNA"/>
</dbReference>
<keyword evidence="3 5" id="KW-1133">Transmembrane helix</keyword>
<dbReference type="KEGG" id="cre:CHLRE_03g159700v5"/>
<organism evidence="6 7">
    <name type="scientific">Chlamydomonas reinhardtii</name>
    <name type="common">Chlamydomonas smithii</name>
    <dbReference type="NCBI Taxonomy" id="3055"/>
    <lineage>
        <taxon>Eukaryota</taxon>
        <taxon>Viridiplantae</taxon>
        <taxon>Chlorophyta</taxon>
        <taxon>core chlorophytes</taxon>
        <taxon>Chlorophyceae</taxon>
        <taxon>CS clade</taxon>
        <taxon>Chlamydomonadales</taxon>
        <taxon>Chlamydomonadaceae</taxon>
        <taxon>Chlamydomonas</taxon>
    </lineage>
</organism>
<feature type="transmembrane region" description="Helical" evidence="5">
    <location>
        <begin position="252"/>
        <end position="275"/>
    </location>
</feature>
<dbReference type="Proteomes" id="UP000006906">
    <property type="component" value="Chromosome 3"/>
</dbReference>
<dbReference type="Gramene" id="PNW84820">
    <property type="protein sequence ID" value="PNW84820"/>
    <property type="gene ID" value="CHLRE_03g159700v5"/>
</dbReference>
<accession>A0A2K3DWB0</accession>
<evidence type="ECO:0000256" key="5">
    <source>
        <dbReference type="SAM" id="Phobius"/>
    </source>
</evidence>
<feature type="transmembrane region" description="Helical" evidence="5">
    <location>
        <begin position="184"/>
        <end position="208"/>
    </location>
</feature>
<evidence type="ECO:0000313" key="7">
    <source>
        <dbReference type="Proteomes" id="UP000006906"/>
    </source>
</evidence>
<reference evidence="6 7" key="1">
    <citation type="journal article" date="2007" name="Science">
        <title>The Chlamydomonas genome reveals the evolution of key animal and plant functions.</title>
        <authorList>
            <person name="Merchant S.S."/>
            <person name="Prochnik S.E."/>
            <person name="Vallon O."/>
            <person name="Harris E.H."/>
            <person name="Karpowicz S.J."/>
            <person name="Witman G.B."/>
            <person name="Terry A."/>
            <person name="Salamov A."/>
            <person name="Fritz-Laylin L.K."/>
            <person name="Marechal-Drouard L."/>
            <person name="Marshall W.F."/>
            <person name="Qu L.H."/>
            <person name="Nelson D.R."/>
            <person name="Sanderfoot A.A."/>
            <person name="Spalding M.H."/>
            <person name="Kapitonov V.V."/>
            <person name="Ren Q."/>
            <person name="Ferris P."/>
            <person name="Lindquist E."/>
            <person name="Shapiro H."/>
            <person name="Lucas S.M."/>
            <person name="Grimwood J."/>
            <person name="Schmutz J."/>
            <person name="Cardol P."/>
            <person name="Cerutti H."/>
            <person name="Chanfreau G."/>
            <person name="Chen C.L."/>
            <person name="Cognat V."/>
            <person name="Croft M.T."/>
            <person name="Dent R."/>
            <person name="Dutcher S."/>
            <person name="Fernandez E."/>
            <person name="Fukuzawa H."/>
            <person name="Gonzalez-Ballester D."/>
            <person name="Gonzalez-Halphen D."/>
            <person name="Hallmann A."/>
            <person name="Hanikenne M."/>
            <person name="Hippler M."/>
            <person name="Inwood W."/>
            <person name="Jabbari K."/>
            <person name="Kalanon M."/>
            <person name="Kuras R."/>
            <person name="Lefebvre P.A."/>
            <person name="Lemaire S.D."/>
            <person name="Lobanov A.V."/>
            <person name="Lohr M."/>
            <person name="Manuell A."/>
            <person name="Meier I."/>
            <person name="Mets L."/>
            <person name="Mittag M."/>
            <person name="Mittelmeier T."/>
            <person name="Moroney J.V."/>
            <person name="Moseley J."/>
            <person name="Napoli C."/>
            <person name="Nedelcu A.M."/>
            <person name="Niyogi K."/>
            <person name="Novoselov S.V."/>
            <person name="Paulsen I.T."/>
            <person name="Pazour G."/>
            <person name="Purton S."/>
            <person name="Ral J.P."/>
            <person name="Riano-Pachon D.M."/>
            <person name="Riekhof W."/>
            <person name="Rymarquis L."/>
            <person name="Schroda M."/>
            <person name="Stern D."/>
            <person name="Umen J."/>
            <person name="Willows R."/>
            <person name="Wilson N."/>
            <person name="Zimmer S.L."/>
            <person name="Allmer J."/>
            <person name="Balk J."/>
            <person name="Bisova K."/>
            <person name="Chen C.J."/>
            <person name="Elias M."/>
            <person name="Gendler K."/>
            <person name="Hauser C."/>
            <person name="Lamb M.R."/>
            <person name="Ledford H."/>
            <person name="Long J.C."/>
            <person name="Minagawa J."/>
            <person name="Page M.D."/>
            <person name="Pan J."/>
            <person name="Pootakham W."/>
            <person name="Roje S."/>
            <person name="Rose A."/>
            <person name="Stahlberg E."/>
            <person name="Terauchi A.M."/>
            <person name="Yang P."/>
            <person name="Ball S."/>
            <person name="Bowler C."/>
            <person name="Dieckmann C.L."/>
            <person name="Gladyshev V.N."/>
            <person name="Green P."/>
            <person name="Jorgensen R."/>
            <person name="Mayfield S."/>
            <person name="Mueller-Roeber B."/>
            <person name="Rajamani S."/>
            <person name="Sayre R.T."/>
            <person name="Brokstein P."/>
            <person name="Dubchak I."/>
            <person name="Goodstein D."/>
            <person name="Hornick L."/>
            <person name="Huang Y.W."/>
            <person name="Jhaveri J."/>
            <person name="Luo Y."/>
            <person name="Martinez D."/>
            <person name="Ngau W.C."/>
            <person name="Otillar B."/>
            <person name="Poliakov A."/>
            <person name="Porter A."/>
            <person name="Szajkowski L."/>
            <person name="Werner G."/>
            <person name="Zhou K."/>
            <person name="Grigoriev I.V."/>
            <person name="Rokhsar D.S."/>
            <person name="Grossman A.R."/>
        </authorList>
    </citation>
    <scope>NUCLEOTIDE SEQUENCE [LARGE SCALE GENOMIC DNA]</scope>
    <source>
        <strain evidence="7">CC-503</strain>
    </source>
</reference>
<dbReference type="PaxDb" id="3055-EDP00092"/>
<dbReference type="InParanoid" id="A0A2K3DWB0"/>
<feature type="transmembrane region" description="Helical" evidence="5">
    <location>
        <begin position="98"/>
        <end position="119"/>
    </location>
</feature>
<dbReference type="PANTHER" id="PTHR12242:SF22">
    <property type="entry name" value="OS02G0130600 PROTEIN"/>
    <property type="match status" value="1"/>
</dbReference>
<dbReference type="ExpressionAtlas" id="A0A2K3DWB0">
    <property type="expression patterns" value="differential"/>
</dbReference>
<proteinExistence type="predicted"/>
<sequence length="344" mass="37436">MEMALEWAGSSAVQAHAVLALSGLTSLYITIARPTIRLAADGSHTCPPASLWEAGTSPALSSVAMCVFRFVMAVYIFGMGGMQFQRMGAYVFKFYTIWNWWLLGIYFTLAATASALCALAETRSARARAATAKPTVTAAAEVDNSNGSAALDASRSAVGNVAKSAPETPKSLQRATLLSRTCHALFMINSSTVIIVDCVCWGLLYPMLARGPQTPETQRIIRRLLLTFTSYNQHGLNALYIFTDLFLNRHRLAFHATGPLGLWSMAYAVWAHVWHAKSGKWLYPFLDTSKPWAPMAYFGLYMVHWGAFGLVALLYRAKARLYSSNGKPLAAAAADAARGKGKTD</sequence>
<name>A0A2K3DWB0_CHLRE</name>
<feature type="transmembrane region" description="Helical" evidence="5">
    <location>
        <begin position="220"/>
        <end position="240"/>
    </location>
</feature>
<evidence type="ECO:0000256" key="1">
    <source>
        <dbReference type="ARBA" id="ARBA00004127"/>
    </source>
</evidence>
<dbReference type="GO" id="GO:0016020">
    <property type="term" value="C:membrane"/>
    <property type="evidence" value="ECO:0007669"/>
    <property type="project" value="InterPro"/>
</dbReference>
<dbReference type="OrthoDB" id="419711at2759"/>
<keyword evidence="2 5" id="KW-0812">Transmembrane</keyword>